<organism evidence="3 4">
    <name type="scientific">Thioflavicoccus mobilis 8321</name>
    <dbReference type="NCBI Taxonomy" id="765912"/>
    <lineage>
        <taxon>Bacteria</taxon>
        <taxon>Pseudomonadati</taxon>
        <taxon>Pseudomonadota</taxon>
        <taxon>Gammaproteobacteria</taxon>
        <taxon>Chromatiales</taxon>
        <taxon>Chromatiaceae</taxon>
        <taxon>Thioflavicoccus</taxon>
    </lineage>
</organism>
<dbReference type="EMBL" id="CP003051">
    <property type="protein sequence ID" value="AGA90285.1"/>
    <property type="molecule type" value="Genomic_DNA"/>
</dbReference>
<dbReference type="RefSeq" id="WP_015280427.1">
    <property type="nucleotide sequence ID" value="NC_019940.1"/>
</dbReference>
<keyword evidence="2" id="KW-0732">Signal</keyword>
<dbReference type="KEGG" id="tmb:Thimo_1498"/>
<dbReference type="HOGENOM" id="CLU_2144714_0_0_6"/>
<evidence type="ECO:0000256" key="2">
    <source>
        <dbReference type="SAM" id="SignalP"/>
    </source>
</evidence>
<name>L0GY29_9GAMM</name>
<evidence type="ECO:0000313" key="3">
    <source>
        <dbReference type="EMBL" id="AGA90285.1"/>
    </source>
</evidence>
<protein>
    <submittedName>
        <fullName evidence="3">Uncharacterized protein</fullName>
    </submittedName>
</protein>
<feature type="chain" id="PRO_5003943530" evidence="2">
    <location>
        <begin position="21"/>
        <end position="112"/>
    </location>
</feature>
<feature type="signal peptide" evidence="2">
    <location>
        <begin position="1"/>
        <end position="20"/>
    </location>
</feature>
<evidence type="ECO:0000256" key="1">
    <source>
        <dbReference type="SAM" id="MobiDB-lite"/>
    </source>
</evidence>
<dbReference type="Proteomes" id="UP000010816">
    <property type="component" value="Chromosome"/>
</dbReference>
<proteinExistence type="predicted"/>
<evidence type="ECO:0000313" key="4">
    <source>
        <dbReference type="Proteomes" id="UP000010816"/>
    </source>
</evidence>
<gene>
    <name evidence="3" type="ORF">Thimo_1498</name>
</gene>
<sequence length="112" mass="11520">MMRKLTLAIASMFLPATVFADTVHIITQAEFVTPSRSESSEISIAFTPSAPISFKVAGKTCNWVSSSDPYGSGGGAGCNYSITIAPSGDLTDATSNGNGCTESGEPMISACE</sequence>
<reference evidence="3 4" key="1">
    <citation type="submission" date="2011-09" db="EMBL/GenBank/DDBJ databases">
        <title>Complete sequence of chromosome of Thioflavicoccus mobilis 8321.</title>
        <authorList>
            <consortium name="US DOE Joint Genome Institute"/>
            <person name="Lucas S."/>
            <person name="Han J."/>
            <person name="Lapidus A."/>
            <person name="Cheng J.-F."/>
            <person name="Goodwin L."/>
            <person name="Pitluck S."/>
            <person name="Peters L."/>
            <person name="Ovchinnikova G."/>
            <person name="Lu M."/>
            <person name="Detter J.C."/>
            <person name="Han C."/>
            <person name="Tapia R."/>
            <person name="Land M."/>
            <person name="Hauser L."/>
            <person name="Kyrpides N."/>
            <person name="Ivanova N."/>
            <person name="Pagani I."/>
            <person name="Vogl K."/>
            <person name="Liu Z."/>
            <person name="Imhoff J."/>
            <person name="Thiel V."/>
            <person name="Frigaard N.-U."/>
            <person name="Bryant D."/>
            <person name="Woyke T."/>
        </authorList>
    </citation>
    <scope>NUCLEOTIDE SEQUENCE [LARGE SCALE GENOMIC DNA]</scope>
    <source>
        <strain evidence="3 4">8321</strain>
    </source>
</reference>
<keyword evidence="4" id="KW-1185">Reference proteome</keyword>
<dbReference type="AlphaFoldDB" id="L0GY29"/>
<accession>L0GY29</accession>
<feature type="region of interest" description="Disordered" evidence="1">
    <location>
        <begin position="93"/>
        <end position="112"/>
    </location>
</feature>